<dbReference type="EMBL" id="QTQX01000002">
    <property type="protein sequence ID" value="RQT36302.1"/>
    <property type="molecule type" value="Genomic_DNA"/>
</dbReference>
<dbReference type="KEGG" id="bcon:NL30_11695"/>
<dbReference type="InterPro" id="IPR021233">
    <property type="entry name" value="DUF2783"/>
</dbReference>
<proteinExistence type="predicted"/>
<gene>
    <name evidence="1" type="ORF">DF037_04625</name>
</gene>
<name>A0A3N8RKC8_9BURK</name>
<comment type="caution">
    <text evidence="1">The sequence shown here is derived from an EMBL/GenBank/DDBJ whole genome shotgun (WGS) entry which is preliminary data.</text>
</comment>
<dbReference type="Proteomes" id="UP000269271">
    <property type="component" value="Unassembled WGS sequence"/>
</dbReference>
<dbReference type="AlphaFoldDB" id="A0A3N8RKC8"/>
<dbReference type="RefSeq" id="WP_046545023.1">
    <property type="nucleotide sequence ID" value="NZ_CABVQJ010000008.1"/>
</dbReference>
<protein>
    <submittedName>
        <fullName evidence="1">DUF2783 domain-containing protein</fullName>
    </submittedName>
</protein>
<evidence type="ECO:0000313" key="2">
    <source>
        <dbReference type="Proteomes" id="UP000269271"/>
    </source>
</evidence>
<reference evidence="1 2" key="1">
    <citation type="submission" date="2018-08" db="EMBL/GenBank/DDBJ databases">
        <title>Comparative analysis of Burkholderia isolates from Puerto Rico.</title>
        <authorList>
            <person name="Hall C."/>
            <person name="Sahl J."/>
            <person name="Wagner D."/>
        </authorList>
    </citation>
    <scope>NUCLEOTIDE SEQUENCE [LARGE SCALE GENOMIC DNA]</scope>
    <source>
        <strain evidence="1 2">Bp9001</strain>
    </source>
</reference>
<organism evidence="1 2">
    <name type="scientific">Burkholderia contaminans</name>
    <dbReference type="NCBI Taxonomy" id="488447"/>
    <lineage>
        <taxon>Bacteria</taxon>
        <taxon>Pseudomonadati</taxon>
        <taxon>Pseudomonadota</taxon>
        <taxon>Betaproteobacteria</taxon>
        <taxon>Burkholderiales</taxon>
        <taxon>Burkholderiaceae</taxon>
        <taxon>Burkholderia</taxon>
        <taxon>Burkholderia cepacia complex</taxon>
    </lineage>
</organism>
<evidence type="ECO:0000313" key="1">
    <source>
        <dbReference type="EMBL" id="RQT36302.1"/>
    </source>
</evidence>
<accession>A0A3N8RKC8</accession>
<dbReference type="Pfam" id="PF10932">
    <property type="entry name" value="DUF2783"/>
    <property type="match status" value="1"/>
</dbReference>
<sequence length="76" mass="8303">MPPLDTRPRLTDPDAFYEALIDMHRDLSDADSQLVNAKLILLLANQIGDADVLREAMALARQGVTPPVHPAAEVTQ</sequence>